<feature type="region of interest" description="Disordered" evidence="1">
    <location>
        <begin position="251"/>
        <end position="295"/>
    </location>
</feature>
<protein>
    <submittedName>
        <fullName evidence="2">Uncharacterized protein</fullName>
    </submittedName>
</protein>
<keyword evidence="3" id="KW-1185">Reference proteome</keyword>
<accession>A0A0L0FBR8</accession>
<feature type="compositionally biased region" description="Basic residues" evidence="1">
    <location>
        <begin position="267"/>
        <end position="279"/>
    </location>
</feature>
<name>A0A0L0FBR8_9EUKA</name>
<dbReference type="Proteomes" id="UP000054560">
    <property type="component" value="Unassembled WGS sequence"/>
</dbReference>
<dbReference type="GeneID" id="25914417"/>
<evidence type="ECO:0000256" key="1">
    <source>
        <dbReference type="SAM" id="MobiDB-lite"/>
    </source>
</evidence>
<reference evidence="2 3" key="1">
    <citation type="submission" date="2011-02" db="EMBL/GenBank/DDBJ databases">
        <title>The Genome Sequence of Sphaeroforma arctica JP610.</title>
        <authorList>
            <consortium name="The Broad Institute Genome Sequencing Platform"/>
            <person name="Russ C."/>
            <person name="Cuomo C."/>
            <person name="Young S.K."/>
            <person name="Zeng Q."/>
            <person name="Gargeya S."/>
            <person name="Alvarado L."/>
            <person name="Berlin A."/>
            <person name="Chapman S.B."/>
            <person name="Chen Z."/>
            <person name="Freedman E."/>
            <person name="Gellesch M."/>
            <person name="Goldberg J."/>
            <person name="Griggs A."/>
            <person name="Gujja S."/>
            <person name="Heilman E."/>
            <person name="Heiman D."/>
            <person name="Howarth C."/>
            <person name="Mehta T."/>
            <person name="Neiman D."/>
            <person name="Pearson M."/>
            <person name="Roberts A."/>
            <person name="Saif S."/>
            <person name="Shea T."/>
            <person name="Shenoy N."/>
            <person name="Sisk P."/>
            <person name="Stolte C."/>
            <person name="Sykes S."/>
            <person name="White J."/>
            <person name="Yandava C."/>
            <person name="Burger G."/>
            <person name="Gray M.W."/>
            <person name="Holland P.W.H."/>
            <person name="King N."/>
            <person name="Lang F.B.F."/>
            <person name="Roger A.J."/>
            <person name="Ruiz-Trillo I."/>
            <person name="Haas B."/>
            <person name="Nusbaum C."/>
            <person name="Birren B."/>
        </authorList>
    </citation>
    <scope>NUCLEOTIDE SEQUENCE [LARGE SCALE GENOMIC DNA]</scope>
    <source>
        <strain evidence="2 3">JP610</strain>
    </source>
</reference>
<organism evidence="2 3">
    <name type="scientific">Sphaeroforma arctica JP610</name>
    <dbReference type="NCBI Taxonomy" id="667725"/>
    <lineage>
        <taxon>Eukaryota</taxon>
        <taxon>Ichthyosporea</taxon>
        <taxon>Ichthyophonida</taxon>
        <taxon>Sphaeroforma</taxon>
    </lineage>
</organism>
<sequence>MPWKTLITITKYSGKRLSSVLLHIVFRLSFGGDTLLSLWIEWVLGVQDLEEELNHIREYSGIDPRILRKCGDIVEKHYPFNAEKFSSRQNLSDLLISSLGEPSLDCEFVDGLSEQSLGSIYAYLNLLVDFKDGTDVRKKLLDDKRVIRFATEMLGFAEALFIDLIVHGNMCVFLTELHDLLKPLLKGDHVNCKGERLEGFSYMCETAADKLLRSVFKFIHSAVINGKQVQRVLVWVLDSFSRGPVVPESCETLSERRSSSASGGSGRPKHRKSSFKKKSTGISTDNQRPAHGPNDGEVLNLEAMVEQTFPGTAQRAELEREVAEVIDFYKYSRKGGEPPKLESLEKLVTPLRQWYMSRMLTL</sequence>
<dbReference type="AlphaFoldDB" id="A0A0L0FBR8"/>
<dbReference type="EMBL" id="KQ245500">
    <property type="protein sequence ID" value="KNC73528.1"/>
    <property type="molecule type" value="Genomic_DNA"/>
</dbReference>
<gene>
    <name evidence="2" type="ORF">SARC_13913</name>
</gene>
<proteinExistence type="predicted"/>
<dbReference type="RefSeq" id="XP_014147430.1">
    <property type="nucleotide sequence ID" value="XM_014291955.1"/>
</dbReference>
<evidence type="ECO:0000313" key="3">
    <source>
        <dbReference type="Proteomes" id="UP000054560"/>
    </source>
</evidence>
<evidence type="ECO:0000313" key="2">
    <source>
        <dbReference type="EMBL" id="KNC73528.1"/>
    </source>
</evidence>